<dbReference type="GO" id="GO:0009507">
    <property type="term" value="C:chloroplast"/>
    <property type="evidence" value="ECO:0007669"/>
    <property type="project" value="TreeGrafter"/>
</dbReference>
<dbReference type="InterPro" id="IPR052987">
    <property type="entry name" value="Chloroplast_AMP-bd_Enzymes"/>
</dbReference>
<dbReference type="EMBL" id="VSSQ01070271">
    <property type="protein sequence ID" value="MPN22109.1"/>
    <property type="molecule type" value="Genomic_DNA"/>
</dbReference>
<evidence type="ECO:0008006" key="2">
    <source>
        <dbReference type="Google" id="ProtNLM"/>
    </source>
</evidence>
<protein>
    <recommendedName>
        <fullName evidence="2">Long-chain-fatty-acid--CoA ligase FadD15</fullName>
    </recommendedName>
</protein>
<name>A0A645G8J8_9ZZZZ</name>
<dbReference type="GO" id="GO:0008922">
    <property type="term" value="F:long-chain fatty acid [acyl-carrier-protein] ligase activity"/>
    <property type="evidence" value="ECO:0007669"/>
    <property type="project" value="TreeGrafter"/>
</dbReference>
<proteinExistence type="predicted"/>
<reference evidence="1" key="1">
    <citation type="submission" date="2019-08" db="EMBL/GenBank/DDBJ databases">
        <authorList>
            <person name="Kucharzyk K."/>
            <person name="Murdoch R.W."/>
            <person name="Higgins S."/>
            <person name="Loffler F."/>
        </authorList>
    </citation>
    <scope>NUCLEOTIDE SEQUENCE</scope>
</reference>
<organism evidence="1">
    <name type="scientific">bioreactor metagenome</name>
    <dbReference type="NCBI Taxonomy" id="1076179"/>
    <lineage>
        <taxon>unclassified sequences</taxon>
        <taxon>metagenomes</taxon>
        <taxon>ecological metagenomes</taxon>
    </lineage>
</organism>
<dbReference type="PANTHER" id="PTHR43813:SF1">
    <property type="entry name" value="ACYL-ACTIVATING ENZYME 16, CHLOROPLASTIC-RELATED"/>
    <property type="match status" value="1"/>
</dbReference>
<dbReference type="AlphaFoldDB" id="A0A645G8J8"/>
<gene>
    <name evidence="1" type="ORF">SDC9_169492</name>
</gene>
<accession>A0A645G8J8</accession>
<comment type="caution">
    <text evidence="1">The sequence shown here is derived from an EMBL/GenBank/DDBJ whole genome shotgun (WGS) entry which is preliminary data.</text>
</comment>
<dbReference type="Pfam" id="PF23562">
    <property type="entry name" value="AMP-binding_C_3"/>
    <property type="match status" value="1"/>
</dbReference>
<dbReference type="GO" id="GO:0030497">
    <property type="term" value="P:fatty acid elongation"/>
    <property type="evidence" value="ECO:0007669"/>
    <property type="project" value="TreeGrafter"/>
</dbReference>
<dbReference type="PANTHER" id="PTHR43813">
    <property type="entry name" value="ACYL-ACTIVATING ENZYME 16, CHLOROPLASTIC-RELATED"/>
    <property type="match status" value="1"/>
</dbReference>
<sequence>MKESSYIENCMVVGENQKFASALIIPAFSRLHYWAAKHKIQFEDNDDLIKNAEVQKKINSEIESVNEKLAAHEQIKRIKLINDEWTPLNDMLSPTLKLKRNKINSKYSSLINEIYKI</sequence>
<evidence type="ECO:0000313" key="1">
    <source>
        <dbReference type="EMBL" id="MPN22109.1"/>
    </source>
</evidence>